<evidence type="ECO:0000256" key="1">
    <source>
        <dbReference type="ARBA" id="ARBA00000077"/>
    </source>
</evidence>
<evidence type="ECO:0000256" key="5">
    <source>
        <dbReference type="ARBA" id="ARBA00007383"/>
    </source>
</evidence>
<evidence type="ECO:0000313" key="18">
    <source>
        <dbReference type="EMBL" id="PWR71594.1"/>
    </source>
</evidence>
<evidence type="ECO:0000256" key="8">
    <source>
        <dbReference type="ARBA" id="ARBA00022490"/>
    </source>
</evidence>
<keyword evidence="9 14" id="KW-0540">Nuclease</keyword>
<keyword evidence="12 14" id="KW-0378">Hydrolase</keyword>
<dbReference type="Pfam" id="PF01351">
    <property type="entry name" value="RNase_HII"/>
    <property type="match status" value="1"/>
</dbReference>
<evidence type="ECO:0000256" key="15">
    <source>
        <dbReference type="PROSITE-ProRule" id="PRU01319"/>
    </source>
</evidence>
<dbReference type="PROSITE" id="PS51975">
    <property type="entry name" value="RNASE_H_2"/>
    <property type="match status" value="1"/>
</dbReference>
<comment type="subcellular location">
    <subcellularLocation>
        <location evidence="4 14">Cytoplasm</location>
    </subcellularLocation>
</comment>
<feature type="domain" description="RNase H type-2" evidence="17">
    <location>
        <begin position="15"/>
        <end position="221"/>
    </location>
</feature>
<dbReference type="GO" id="GO:0004523">
    <property type="term" value="F:RNA-DNA hybrid ribonuclease activity"/>
    <property type="evidence" value="ECO:0007669"/>
    <property type="project" value="UniProtKB-UniRule"/>
</dbReference>
<dbReference type="InterPro" id="IPR023160">
    <property type="entry name" value="RNase_HII_hlx-loop-hlx_cap_dom"/>
</dbReference>
<gene>
    <name evidence="14" type="primary">rnhB</name>
    <name evidence="18" type="ORF">DK846_12120</name>
</gene>
<dbReference type="GeneID" id="97550249"/>
<dbReference type="Gene3D" id="1.10.10.460">
    <property type="entry name" value="Ribonuclease hii. Domain 2"/>
    <property type="match status" value="1"/>
</dbReference>
<dbReference type="EC" id="3.1.26.4" evidence="6 14"/>
<comment type="catalytic activity">
    <reaction evidence="1 14 15 16">
        <text>Endonucleolytic cleavage to 5'-phosphomonoester.</text>
        <dbReference type="EC" id="3.1.26.4"/>
    </reaction>
</comment>
<proteinExistence type="inferred from homology"/>
<evidence type="ECO:0000256" key="3">
    <source>
        <dbReference type="ARBA" id="ARBA00004065"/>
    </source>
</evidence>
<dbReference type="InterPro" id="IPR001352">
    <property type="entry name" value="RNase_HII/HIII"/>
</dbReference>
<feature type="binding site" evidence="14 15">
    <location>
        <position position="21"/>
    </location>
    <ligand>
        <name>a divalent metal cation</name>
        <dbReference type="ChEBI" id="CHEBI:60240"/>
    </ligand>
</feature>
<keyword evidence="13 14" id="KW-0464">Manganese</keyword>
<evidence type="ECO:0000256" key="11">
    <source>
        <dbReference type="ARBA" id="ARBA00022759"/>
    </source>
</evidence>
<comment type="similarity">
    <text evidence="5 14 16">Belongs to the RNase HII family.</text>
</comment>
<dbReference type="RefSeq" id="WP_109969212.1">
    <property type="nucleotide sequence ID" value="NZ_CP176093.1"/>
</dbReference>
<evidence type="ECO:0000259" key="17">
    <source>
        <dbReference type="PROSITE" id="PS51975"/>
    </source>
</evidence>
<feature type="binding site" evidence="14 15">
    <location>
        <position position="116"/>
    </location>
    <ligand>
        <name>a divalent metal cation</name>
        <dbReference type="ChEBI" id="CHEBI:60240"/>
    </ligand>
</feature>
<dbReference type="InterPro" id="IPR004649">
    <property type="entry name" value="RNase_H2_suA"/>
</dbReference>
<organism evidence="18 19">
    <name type="scientific">Methanospirillum lacunae</name>
    <dbReference type="NCBI Taxonomy" id="668570"/>
    <lineage>
        <taxon>Archaea</taxon>
        <taxon>Methanobacteriati</taxon>
        <taxon>Methanobacteriota</taxon>
        <taxon>Stenosarchaea group</taxon>
        <taxon>Methanomicrobia</taxon>
        <taxon>Methanomicrobiales</taxon>
        <taxon>Methanospirillaceae</taxon>
        <taxon>Methanospirillum</taxon>
    </lineage>
</organism>
<dbReference type="OrthoDB" id="33866at2157"/>
<evidence type="ECO:0000256" key="4">
    <source>
        <dbReference type="ARBA" id="ARBA00004496"/>
    </source>
</evidence>
<protein>
    <recommendedName>
        <fullName evidence="7 14">Ribonuclease HII</fullName>
        <shortName evidence="14">RNase HII</shortName>
        <ecNumber evidence="6 14">3.1.26.4</ecNumber>
    </recommendedName>
</protein>
<dbReference type="InterPro" id="IPR012337">
    <property type="entry name" value="RNaseH-like_sf"/>
</dbReference>
<dbReference type="HAMAP" id="MF_00052_A">
    <property type="entry name" value="RNase_HII_A"/>
    <property type="match status" value="1"/>
</dbReference>
<dbReference type="CDD" id="cd07180">
    <property type="entry name" value="RNase_HII_archaea_like"/>
    <property type="match status" value="1"/>
</dbReference>
<keyword evidence="19" id="KW-1185">Reference proteome</keyword>
<dbReference type="GO" id="GO:0005737">
    <property type="term" value="C:cytoplasm"/>
    <property type="evidence" value="ECO:0007669"/>
    <property type="project" value="UniProtKB-SubCell"/>
</dbReference>
<keyword evidence="8 14" id="KW-0963">Cytoplasm</keyword>
<dbReference type="InterPro" id="IPR036397">
    <property type="entry name" value="RNaseH_sf"/>
</dbReference>
<evidence type="ECO:0000256" key="14">
    <source>
        <dbReference type="HAMAP-Rule" id="MF_00052"/>
    </source>
</evidence>
<dbReference type="GO" id="GO:0043137">
    <property type="term" value="P:DNA replication, removal of RNA primer"/>
    <property type="evidence" value="ECO:0007669"/>
    <property type="project" value="TreeGrafter"/>
</dbReference>
<evidence type="ECO:0000256" key="9">
    <source>
        <dbReference type="ARBA" id="ARBA00022722"/>
    </source>
</evidence>
<evidence type="ECO:0000256" key="6">
    <source>
        <dbReference type="ARBA" id="ARBA00012180"/>
    </source>
</evidence>
<feature type="binding site" evidence="14 15">
    <location>
        <position position="22"/>
    </location>
    <ligand>
        <name>a divalent metal cation</name>
        <dbReference type="ChEBI" id="CHEBI:60240"/>
    </ligand>
</feature>
<keyword evidence="10 14" id="KW-0479">Metal-binding</keyword>
<sequence>MSAFNNPERTGTRVRNICGVDEAGKGPVIGPMVVAGVACSNLDELAGLGVMDSKVLTAKRREALFELIKKEFPYAVVIRTASDIDTLRSEMTMNTITARAHAEVVATLDCPVAWLDACDVNEDRYGRTVAGYIGKPCQVIAKHKADRTCPAVSAASIVAKVIRDGLVDSYKEEYGEIGSGYPADPVTIGFLTRYIKEHGSPPPIARRSWATVKNLMNNTGQKKLF</sequence>
<dbReference type="InterPro" id="IPR024567">
    <property type="entry name" value="RNase_HII/HIII_dom"/>
</dbReference>
<evidence type="ECO:0000313" key="19">
    <source>
        <dbReference type="Proteomes" id="UP000245657"/>
    </source>
</evidence>
<keyword evidence="11 14" id="KW-0255">Endonuclease</keyword>
<dbReference type="Proteomes" id="UP000245657">
    <property type="component" value="Unassembled WGS sequence"/>
</dbReference>
<dbReference type="PANTHER" id="PTHR10954:SF23">
    <property type="entry name" value="RIBONUCLEASE"/>
    <property type="match status" value="1"/>
</dbReference>
<name>A0A2V2MTS6_9EURY</name>
<comment type="function">
    <text evidence="3 14 16">Endonuclease that specifically degrades the RNA of RNA-DNA hybrids.</text>
</comment>
<evidence type="ECO:0000256" key="2">
    <source>
        <dbReference type="ARBA" id="ARBA00001946"/>
    </source>
</evidence>
<comment type="cofactor">
    <cofactor evidence="2">
        <name>Mg(2+)</name>
        <dbReference type="ChEBI" id="CHEBI:18420"/>
    </cofactor>
</comment>
<dbReference type="GO" id="GO:0003723">
    <property type="term" value="F:RNA binding"/>
    <property type="evidence" value="ECO:0007669"/>
    <property type="project" value="UniProtKB-UniRule"/>
</dbReference>
<comment type="cofactor">
    <cofactor evidence="14 15">
        <name>Mn(2+)</name>
        <dbReference type="ChEBI" id="CHEBI:29035"/>
    </cofactor>
    <cofactor evidence="14 15">
        <name>Mg(2+)</name>
        <dbReference type="ChEBI" id="CHEBI:18420"/>
    </cofactor>
    <text evidence="14 15">Manganese or magnesium. Binds 1 divalent metal ion per monomer in the absence of substrate. May bind a second metal ion after substrate binding.</text>
</comment>
<dbReference type="InterPro" id="IPR020787">
    <property type="entry name" value="RNase_HII_arc"/>
</dbReference>
<reference evidence="18 19" key="1">
    <citation type="submission" date="2018-05" db="EMBL/GenBank/DDBJ databases">
        <title>Draft genome of Methanospirillum lacunae Ki8-1.</title>
        <authorList>
            <person name="Dueholm M.S."/>
            <person name="Nielsen P.H."/>
            <person name="Bakmann L.F."/>
            <person name="Otzen D.E."/>
        </authorList>
    </citation>
    <scope>NUCLEOTIDE SEQUENCE [LARGE SCALE GENOMIC DNA]</scope>
    <source>
        <strain evidence="18 19">Ki8-1</strain>
    </source>
</reference>
<dbReference type="GO" id="GO:0032299">
    <property type="term" value="C:ribonuclease H2 complex"/>
    <property type="evidence" value="ECO:0007669"/>
    <property type="project" value="TreeGrafter"/>
</dbReference>
<dbReference type="NCBIfam" id="TIGR00729">
    <property type="entry name" value="ribonuclease HII"/>
    <property type="match status" value="1"/>
</dbReference>
<evidence type="ECO:0000256" key="10">
    <source>
        <dbReference type="ARBA" id="ARBA00022723"/>
    </source>
</evidence>
<dbReference type="PANTHER" id="PTHR10954">
    <property type="entry name" value="RIBONUCLEASE H2 SUBUNIT A"/>
    <property type="match status" value="1"/>
</dbReference>
<evidence type="ECO:0000256" key="13">
    <source>
        <dbReference type="ARBA" id="ARBA00023211"/>
    </source>
</evidence>
<dbReference type="Gene3D" id="3.30.420.10">
    <property type="entry name" value="Ribonuclease H-like superfamily/Ribonuclease H"/>
    <property type="match status" value="1"/>
</dbReference>
<evidence type="ECO:0000256" key="12">
    <source>
        <dbReference type="ARBA" id="ARBA00022801"/>
    </source>
</evidence>
<dbReference type="FunFam" id="1.10.10.460:FF:000001">
    <property type="entry name" value="Ribonuclease"/>
    <property type="match status" value="1"/>
</dbReference>
<dbReference type="GO" id="GO:0006298">
    <property type="term" value="P:mismatch repair"/>
    <property type="evidence" value="ECO:0007669"/>
    <property type="project" value="TreeGrafter"/>
</dbReference>
<evidence type="ECO:0000256" key="7">
    <source>
        <dbReference type="ARBA" id="ARBA00019179"/>
    </source>
</evidence>
<dbReference type="SUPFAM" id="SSF53098">
    <property type="entry name" value="Ribonuclease H-like"/>
    <property type="match status" value="1"/>
</dbReference>
<dbReference type="GO" id="GO:0030145">
    <property type="term" value="F:manganese ion binding"/>
    <property type="evidence" value="ECO:0007669"/>
    <property type="project" value="UniProtKB-UniRule"/>
</dbReference>
<comment type="caution">
    <text evidence="18">The sequence shown here is derived from an EMBL/GenBank/DDBJ whole genome shotgun (WGS) entry which is preliminary data.</text>
</comment>
<accession>A0A2V2MTS6</accession>
<evidence type="ECO:0000256" key="16">
    <source>
        <dbReference type="RuleBase" id="RU003515"/>
    </source>
</evidence>
<dbReference type="EMBL" id="QGMY01000008">
    <property type="protein sequence ID" value="PWR71594.1"/>
    <property type="molecule type" value="Genomic_DNA"/>
</dbReference>
<dbReference type="AlphaFoldDB" id="A0A2V2MTS6"/>